<evidence type="ECO:0000256" key="3">
    <source>
        <dbReference type="ARBA" id="ARBA00022643"/>
    </source>
</evidence>
<evidence type="ECO:0000256" key="4">
    <source>
        <dbReference type="ARBA" id="ARBA00038054"/>
    </source>
</evidence>
<gene>
    <name evidence="6" type="ORF">ACFSJ3_02630</name>
</gene>
<dbReference type="PANTHER" id="PTHR33798:SF5">
    <property type="entry name" value="FLAVIN REDUCTASE LIKE DOMAIN-CONTAINING PROTEIN"/>
    <property type="match status" value="1"/>
</dbReference>
<comment type="cofactor">
    <cofactor evidence="1">
        <name>FMN</name>
        <dbReference type="ChEBI" id="CHEBI:58210"/>
    </cofactor>
</comment>
<proteinExistence type="inferred from homology"/>
<evidence type="ECO:0000256" key="1">
    <source>
        <dbReference type="ARBA" id="ARBA00001917"/>
    </source>
</evidence>
<dbReference type="InterPro" id="IPR012349">
    <property type="entry name" value="Split_barrel_FMN-bd"/>
</dbReference>
<reference evidence="7" key="1">
    <citation type="journal article" date="2019" name="Int. J. Syst. Evol. Microbiol.">
        <title>The Global Catalogue of Microorganisms (GCM) 10K type strain sequencing project: providing services to taxonomists for standard genome sequencing and annotation.</title>
        <authorList>
            <consortium name="The Broad Institute Genomics Platform"/>
            <consortium name="The Broad Institute Genome Sequencing Center for Infectious Disease"/>
            <person name="Wu L."/>
            <person name="Ma J."/>
        </authorList>
    </citation>
    <scope>NUCLEOTIDE SEQUENCE [LARGE SCALE GENOMIC DNA]</scope>
    <source>
        <strain evidence="7">CGMCC 1.10992</strain>
    </source>
</reference>
<dbReference type="SMART" id="SM00903">
    <property type="entry name" value="Flavin_Reduct"/>
    <property type="match status" value="1"/>
</dbReference>
<dbReference type="GO" id="GO:0016491">
    <property type="term" value="F:oxidoreductase activity"/>
    <property type="evidence" value="ECO:0007669"/>
    <property type="project" value="UniProtKB-KW"/>
</dbReference>
<protein>
    <submittedName>
        <fullName evidence="6">Flavin reductase family protein</fullName>
        <ecNumber evidence="6">1.5.1.-</ecNumber>
    </submittedName>
</protein>
<comment type="similarity">
    <text evidence="4">Belongs to the flavoredoxin family.</text>
</comment>
<keyword evidence="6" id="KW-0560">Oxidoreductase</keyword>
<dbReference type="Gene3D" id="2.30.110.10">
    <property type="entry name" value="Electron Transport, Fmn-binding Protein, Chain A"/>
    <property type="match status" value="1"/>
</dbReference>
<evidence type="ECO:0000259" key="5">
    <source>
        <dbReference type="SMART" id="SM00903"/>
    </source>
</evidence>
<keyword evidence="3" id="KW-0288">FMN</keyword>
<dbReference type="Pfam" id="PF01613">
    <property type="entry name" value="Flavin_Reduct"/>
    <property type="match status" value="1"/>
</dbReference>
<evidence type="ECO:0000313" key="7">
    <source>
        <dbReference type="Proteomes" id="UP001597380"/>
    </source>
</evidence>
<feature type="domain" description="Flavin reductase like" evidence="5">
    <location>
        <begin position="19"/>
        <end position="173"/>
    </location>
</feature>
<dbReference type="PANTHER" id="PTHR33798">
    <property type="entry name" value="FLAVOPROTEIN OXYGENASE"/>
    <property type="match status" value="1"/>
</dbReference>
<dbReference type="EC" id="1.5.1.-" evidence="6"/>
<comment type="caution">
    <text evidence="6">The sequence shown here is derived from an EMBL/GenBank/DDBJ whole genome shotgun (WGS) entry which is preliminary data.</text>
</comment>
<dbReference type="Proteomes" id="UP001597380">
    <property type="component" value="Unassembled WGS sequence"/>
</dbReference>
<keyword evidence="7" id="KW-1185">Reference proteome</keyword>
<accession>A0ABW4XLI9</accession>
<dbReference type="EMBL" id="JBHUHT010000007">
    <property type="protein sequence ID" value="MFD2094864.1"/>
    <property type="molecule type" value="Genomic_DNA"/>
</dbReference>
<keyword evidence="2" id="KW-0285">Flavoprotein</keyword>
<sequence length="204" mass="22163">MEIAFDTLSSGEIYHAMTQTIVPRPIAWVLSDNGNESFNLAPFSYFNAVCSAPPLIMFSVGKKPDGSDKDTLHNIQKRGKFVVHVPSASMADVVTQTAQTLPHGESELAHVNLPLTSFADFALPRLADCHIAMACTLYEVKEIGDVPQRLIFGKIESLYLSEDVAGADSKGRLKVNTASLDPLARLGASEYASLGEVFTHKRPE</sequence>
<evidence type="ECO:0000256" key="2">
    <source>
        <dbReference type="ARBA" id="ARBA00022630"/>
    </source>
</evidence>
<dbReference type="InterPro" id="IPR002563">
    <property type="entry name" value="Flavin_Rdtase-like_dom"/>
</dbReference>
<evidence type="ECO:0000313" key="6">
    <source>
        <dbReference type="EMBL" id="MFD2094864.1"/>
    </source>
</evidence>
<organism evidence="6 7">
    <name type="scientific">Corallincola platygyrae</name>
    <dbReference type="NCBI Taxonomy" id="1193278"/>
    <lineage>
        <taxon>Bacteria</taxon>
        <taxon>Pseudomonadati</taxon>
        <taxon>Pseudomonadota</taxon>
        <taxon>Gammaproteobacteria</taxon>
        <taxon>Alteromonadales</taxon>
        <taxon>Psychromonadaceae</taxon>
        <taxon>Corallincola</taxon>
    </lineage>
</organism>
<dbReference type="RefSeq" id="WP_345338131.1">
    <property type="nucleotide sequence ID" value="NZ_BAABLI010000004.1"/>
</dbReference>
<name>A0ABW4XLI9_9GAMM</name>
<dbReference type="SUPFAM" id="SSF50475">
    <property type="entry name" value="FMN-binding split barrel"/>
    <property type="match status" value="1"/>
</dbReference>